<dbReference type="AlphaFoldDB" id="A0A2I9CVC0"/>
<evidence type="ECO:0000313" key="1">
    <source>
        <dbReference type="EMBL" id="GBF05863.1"/>
    </source>
</evidence>
<organism evidence="1 2">
    <name type="scientific">Deinococcus aerius</name>
    <dbReference type="NCBI Taxonomy" id="200253"/>
    <lineage>
        <taxon>Bacteria</taxon>
        <taxon>Thermotogati</taxon>
        <taxon>Deinococcota</taxon>
        <taxon>Deinococci</taxon>
        <taxon>Deinococcales</taxon>
        <taxon>Deinococcaceae</taxon>
        <taxon>Deinococcus</taxon>
    </lineage>
</organism>
<dbReference type="RefSeq" id="WP_103129275.1">
    <property type="nucleotide sequence ID" value="NZ_BFAG01000006.1"/>
</dbReference>
<keyword evidence="2" id="KW-1185">Reference proteome</keyword>
<sequence>MSGRTGLRRARVLLALTEEGQSATAIGRKLELHNQAAESILDALVLAGLAAVGPGRGRMLYSYRLATGPHVAQAQAEARALLEARGVGA</sequence>
<evidence type="ECO:0008006" key="3">
    <source>
        <dbReference type="Google" id="ProtNLM"/>
    </source>
</evidence>
<protein>
    <recommendedName>
        <fullName evidence="3">HTH marR-type domain-containing protein</fullName>
    </recommendedName>
</protein>
<name>A0A2I9CVC0_9DEIO</name>
<evidence type="ECO:0000313" key="2">
    <source>
        <dbReference type="Proteomes" id="UP000236569"/>
    </source>
</evidence>
<proteinExistence type="predicted"/>
<dbReference type="EMBL" id="BFAG01000006">
    <property type="protein sequence ID" value="GBF05863.1"/>
    <property type="molecule type" value="Genomic_DNA"/>
</dbReference>
<comment type="caution">
    <text evidence="1">The sequence shown here is derived from an EMBL/GenBank/DDBJ whole genome shotgun (WGS) entry which is preliminary data.</text>
</comment>
<dbReference type="Proteomes" id="UP000236569">
    <property type="component" value="Unassembled WGS sequence"/>
</dbReference>
<gene>
    <name evidence="1" type="ORF">DAERI_060123</name>
</gene>
<accession>A0A2I9CVC0</accession>
<reference evidence="2" key="1">
    <citation type="submission" date="2018-01" db="EMBL/GenBank/DDBJ databases">
        <title>Draft Genome Sequence of the Radioresistant Bacterium Deinococcus aerius TR0125, Isolated from the Higher Atmosphere above Japan.</title>
        <authorList>
            <person name="Satoh K."/>
            <person name="Arai H."/>
            <person name="Sanzen T."/>
            <person name="Kawaguchi Y."/>
            <person name="Hayashi H."/>
            <person name="Yokobori S."/>
            <person name="Yamagishi A."/>
            <person name="Oono Y."/>
            <person name="Narumi I."/>
        </authorList>
    </citation>
    <scope>NUCLEOTIDE SEQUENCE [LARGE SCALE GENOMIC DNA]</scope>
    <source>
        <strain evidence="2">TR0125</strain>
    </source>
</reference>